<evidence type="ECO:0000256" key="6">
    <source>
        <dbReference type="HAMAP-Rule" id="MF_00484"/>
    </source>
</evidence>
<evidence type="ECO:0000313" key="9">
    <source>
        <dbReference type="Proteomes" id="UP000234752"/>
    </source>
</evidence>
<reference evidence="8 9" key="1">
    <citation type="submission" date="2017-12" db="EMBL/GenBank/DDBJ databases">
        <title>Genomes of bacteria within cyanobacterial aggregates.</title>
        <authorList>
            <person name="Cai H."/>
        </authorList>
    </citation>
    <scope>NUCLEOTIDE SEQUENCE [LARGE SCALE GENOMIC DNA]</scope>
    <source>
        <strain evidence="8 9">TH16</strain>
    </source>
</reference>
<dbReference type="Proteomes" id="UP000234752">
    <property type="component" value="Chromosome eg_1"/>
</dbReference>
<comment type="similarity">
    <text evidence="2 6">Belongs to the glycosyltransferase 1 family. Bacterial/plant glycogen synthase subfamily.</text>
</comment>
<dbReference type="EMBL" id="CP025611">
    <property type="protein sequence ID" value="AUN30349.1"/>
    <property type="molecule type" value="Genomic_DNA"/>
</dbReference>
<protein>
    <recommendedName>
        <fullName evidence="6">Glycogen synthase</fullName>
        <ecNumber evidence="6">2.4.1.21</ecNumber>
    </recommendedName>
    <alternativeName>
        <fullName evidence="6">Starch [bacterial glycogen] synthase</fullName>
    </alternativeName>
</protein>
<evidence type="ECO:0000256" key="1">
    <source>
        <dbReference type="ARBA" id="ARBA00001478"/>
    </source>
</evidence>
<organism evidence="8 9">
    <name type="scientific">Niveispirillum cyanobacteriorum</name>
    <dbReference type="NCBI Taxonomy" id="1612173"/>
    <lineage>
        <taxon>Bacteria</taxon>
        <taxon>Pseudomonadati</taxon>
        <taxon>Pseudomonadota</taxon>
        <taxon>Alphaproteobacteria</taxon>
        <taxon>Rhodospirillales</taxon>
        <taxon>Azospirillaceae</taxon>
        <taxon>Niveispirillum</taxon>
    </lineage>
</organism>
<dbReference type="Pfam" id="PF13692">
    <property type="entry name" value="Glyco_trans_1_4"/>
    <property type="match status" value="1"/>
</dbReference>
<dbReference type="Gene3D" id="3.40.50.2000">
    <property type="entry name" value="Glycogen Phosphorylase B"/>
    <property type="match status" value="2"/>
</dbReference>
<keyword evidence="3 6" id="KW-0328">Glycosyltransferase</keyword>
<dbReference type="EC" id="2.4.1.21" evidence="6"/>
<dbReference type="RefSeq" id="WP_102112039.1">
    <property type="nucleotide sequence ID" value="NZ_BMGN01000002.1"/>
</dbReference>
<dbReference type="Pfam" id="PF08323">
    <property type="entry name" value="Glyco_transf_5"/>
    <property type="match status" value="1"/>
</dbReference>
<dbReference type="HAMAP" id="MF_00484">
    <property type="entry name" value="Glycogen_synth"/>
    <property type="match status" value="1"/>
</dbReference>
<evidence type="ECO:0000256" key="2">
    <source>
        <dbReference type="ARBA" id="ARBA00010281"/>
    </source>
</evidence>
<dbReference type="GO" id="GO:0005829">
    <property type="term" value="C:cytosol"/>
    <property type="evidence" value="ECO:0007669"/>
    <property type="project" value="TreeGrafter"/>
</dbReference>
<dbReference type="GO" id="GO:0009011">
    <property type="term" value="F:alpha-1,4-glucan glucosyltransferase (ADP-glucose donor) activity"/>
    <property type="evidence" value="ECO:0007669"/>
    <property type="project" value="UniProtKB-UniRule"/>
</dbReference>
<dbReference type="KEGG" id="ncb:C0V82_08980"/>
<evidence type="ECO:0000259" key="7">
    <source>
        <dbReference type="Pfam" id="PF08323"/>
    </source>
</evidence>
<sequence>MRVLFVTSECLPYVKTGGLGDVAGALPAALRAEGVDVRTLIPGYPGVLDRLENIKVLRDLRGLPGLPSAAPARLVAGRGVDGGTVYALDIPSFFGRKGNPYLGPDGKDWSDNHLRFAALGRIAALIGLAGDGASGRAAWKPDVLHGHDWQAGLAAAHLHFPLWPLAGLKRPGTVFTIHNLAFQGLFPAETVPTLGLPWDGFTPQGFEFYSQLSFLKAGLVYSDRLTTVSPTYATEIQGEIFGFGMDGLLRARADVLHGILNGIDTDAWDPARDPQLSALYDADTLPAKETNKADIQRAFGLSPDIHAPLFGIVSRLTDQKGIDLVVQAIPHIVARGGQLAVLGTGTASLEQALAGAARHYPGRVGLVLGYDEALSHRLQAGVDVLMVPSRFEPCGLTQMYALRYGTLPLVARVGGLADTVTDCTDDALSDGTATGFTFGPVTVPSLINAIDRAFALHPQTERWRGVQRSAMARDVSWGASARHYVETYKAAMAAADRG</sequence>
<name>A0A2K9NB89_9PROT</name>
<gene>
    <name evidence="6" type="primary">glgA</name>
    <name evidence="8" type="ORF">C0V82_08980</name>
</gene>
<keyword evidence="4 6" id="KW-0808">Transferase</keyword>
<dbReference type="UniPathway" id="UPA00164"/>
<feature type="domain" description="Starch synthase catalytic" evidence="7">
    <location>
        <begin position="2"/>
        <end position="250"/>
    </location>
</feature>
<dbReference type="NCBIfam" id="NF001899">
    <property type="entry name" value="PRK00654.1-2"/>
    <property type="match status" value="1"/>
</dbReference>
<dbReference type="GO" id="GO:0004373">
    <property type="term" value="F:alpha-1,4-glucan glucosyltransferase (UDP-glucose donor) activity"/>
    <property type="evidence" value="ECO:0007669"/>
    <property type="project" value="InterPro"/>
</dbReference>
<comment type="catalytic activity">
    <reaction evidence="1 6">
        <text>[(1-&gt;4)-alpha-D-glucosyl](n) + ADP-alpha-D-glucose = [(1-&gt;4)-alpha-D-glucosyl](n+1) + ADP + H(+)</text>
        <dbReference type="Rhea" id="RHEA:18189"/>
        <dbReference type="Rhea" id="RHEA-COMP:9584"/>
        <dbReference type="Rhea" id="RHEA-COMP:9587"/>
        <dbReference type="ChEBI" id="CHEBI:15378"/>
        <dbReference type="ChEBI" id="CHEBI:15444"/>
        <dbReference type="ChEBI" id="CHEBI:57498"/>
        <dbReference type="ChEBI" id="CHEBI:456216"/>
        <dbReference type="EC" id="2.4.1.21"/>
    </reaction>
</comment>
<dbReference type="PANTHER" id="PTHR45825:SF11">
    <property type="entry name" value="ALPHA AMYLASE DOMAIN-CONTAINING PROTEIN"/>
    <property type="match status" value="1"/>
</dbReference>
<feature type="binding site" evidence="6">
    <location>
        <position position="15"/>
    </location>
    <ligand>
        <name>ADP-alpha-D-glucose</name>
        <dbReference type="ChEBI" id="CHEBI:57498"/>
    </ligand>
</feature>
<accession>A0A2K9NB89</accession>
<evidence type="ECO:0000313" key="8">
    <source>
        <dbReference type="EMBL" id="AUN30349.1"/>
    </source>
</evidence>
<comment type="pathway">
    <text evidence="6">Glycan biosynthesis; glycogen biosynthesis.</text>
</comment>
<evidence type="ECO:0000256" key="5">
    <source>
        <dbReference type="ARBA" id="ARBA00023056"/>
    </source>
</evidence>
<dbReference type="SUPFAM" id="SSF53756">
    <property type="entry name" value="UDP-Glycosyltransferase/glycogen phosphorylase"/>
    <property type="match status" value="1"/>
</dbReference>
<dbReference type="InterPro" id="IPR013534">
    <property type="entry name" value="Starch_synth_cat_dom"/>
</dbReference>
<evidence type="ECO:0000256" key="3">
    <source>
        <dbReference type="ARBA" id="ARBA00022676"/>
    </source>
</evidence>
<dbReference type="CDD" id="cd03791">
    <property type="entry name" value="GT5_Glycogen_synthase_DULL1-like"/>
    <property type="match status" value="1"/>
</dbReference>
<dbReference type="AlphaFoldDB" id="A0A2K9NB89"/>
<keyword evidence="5 6" id="KW-0320">Glycogen biosynthesis</keyword>
<dbReference type="PANTHER" id="PTHR45825">
    <property type="entry name" value="GRANULE-BOUND STARCH SYNTHASE 1, CHLOROPLASTIC/AMYLOPLASTIC"/>
    <property type="match status" value="1"/>
</dbReference>
<dbReference type="NCBIfam" id="TIGR02095">
    <property type="entry name" value="glgA"/>
    <property type="match status" value="1"/>
</dbReference>
<proteinExistence type="inferred from homology"/>
<dbReference type="OrthoDB" id="9808590at2"/>
<dbReference type="InterPro" id="IPR011835">
    <property type="entry name" value="GS/SS"/>
</dbReference>
<evidence type="ECO:0000256" key="4">
    <source>
        <dbReference type="ARBA" id="ARBA00022679"/>
    </source>
</evidence>
<dbReference type="GO" id="GO:0005978">
    <property type="term" value="P:glycogen biosynthetic process"/>
    <property type="evidence" value="ECO:0007669"/>
    <property type="project" value="UniProtKB-UniRule"/>
</dbReference>
<keyword evidence="9" id="KW-1185">Reference proteome</keyword>
<comment type="function">
    <text evidence="6">Synthesizes alpha-1,4-glucan chains using ADP-glucose.</text>
</comment>